<dbReference type="Gene3D" id="3.90.780.10">
    <property type="entry name" value="5'-Nucleotidase, C-terminal domain"/>
    <property type="match status" value="2"/>
</dbReference>
<dbReference type="GO" id="GO:0005829">
    <property type="term" value="C:cytosol"/>
    <property type="evidence" value="ECO:0007669"/>
    <property type="project" value="TreeGrafter"/>
</dbReference>
<dbReference type="InterPro" id="IPR006179">
    <property type="entry name" value="5_nucleotidase/apyrase"/>
</dbReference>
<feature type="domain" description="Putative 5'-nucleotidase C-terminal" evidence="3">
    <location>
        <begin position="341"/>
        <end position="546"/>
    </location>
</feature>
<keyword evidence="5" id="KW-1185">Reference proteome</keyword>
<name>A0A2S4PRZ1_9PEZI</name>
<sequence length="585" mass="66889">MARYFLTLALVALVALVVAEQPEAVAPVTGPQRELPIGQLNFLQTTDIHGWYAGHLDQGQYSADFGDYLSFIDRMREKTEASGSDLIVVDTGDRIDGNGLYDASVPKGLYTYDIVKQVNYDVLILGNHELYSNMSVESERKKIASAFKNRYISSNVDYIDPETGKRVPLGQRYRIFRTKNQRIKIAAFGFMFNFLMNADSTYVQRVEDAVKEDWFQAAIQEDVDLFLICGHIPLDQDEFKIIHQAIRSQNKDTPIQIFGAHSHIRNFVKYDSKAYGLQSGQYLETIGWASISDNNILAYHFHTGLNATTFPTDHGKNISLFIHEARQKLDLDHSYGCVPKDFYFKSSSLGRNDSILTWLVQDILPDIVKKKSSQVKDATMILLNTGFIRYDLLKGPFTRDTQFIVTPFANEFRFIRNVPYDTALEIYNRLNEDDLLFNLGERAPPMIIQDQISIISRLLRFKPKFRRSLTHQNQISFSPSSSRPLLVPGYVTVDDGGSDGDDTLHIPLPKLKQQPMVIYAPVQFPVNRDPQTVDFVFSQYIQTPILTALNDKGLHFNLTDVRRYREESISQLISEWVKRNWDGKC</sequence>
<dbReference type="SUPFAM" id="SSF56300">
    <property type="entry name" value="Metallo-dependent phosphatases"/>
    <property type="match status" value="1"/>
</dbReference>
<comment type="caution">
    <text evidence="4">The sequence shown here is derived from an EMBL/GenBank/DDBJ whole genome shotgun (WGS) entry which is preliminary data.</text>
</comment>
<protein>
    <submittedName>
        <fullName evidence="4">Uncharacterized protein</fullName>
    </submittedName>
</protein>
<dbReference type="FunFam" id="3.60.21.10:FF:000043">
    <property type="entry name" value="Ser/Thr protein phosphatase family"/>
    <property type="match status" value="1"/>
</dbReference>
<accession>A0A2S4PRZ1</accession>
<evidence type="ECO:0000313" key="4">
    <source>
        <dbReference type="EMBL" id="POS84784.1"/>
    </source>
</evidence>
<evidence type="ECO:0000313" key="5">
    <source>
        <dbReference type="Proteomes" id="UP000237438"/>
    </source>
</evidence>
<dbReference type="Proteomes" id="UP000237438">
    <property type="component" value="Unassembled WGS sequence"/>
</dbReference>
<dbReference type="Pfam" id="PF00149">
    <property type="entry name" value="Metallophos"/>
    <property type="match status" value="1"/>
</dbReference>
<dbReference type="InterPro" id="IPR004843">
    <property type="entry name" value="Calcineurin-like_PHP"/>
</dbReference>
<dbReference type="OrthoDB" id="7722975at2759"/>
<dbReference type="AlphaFoldDB" id="A0A2S4PRZ1"/>
<reference evidence="4 5" key="1">
    <citation type="submission" date="2017-10" db="EMBL/GenBank/DDBJ databases">
        <title>Development of genomic resources for the powdery mildew, Erysiphe pulchra.</title>
        <authorList>
            <person name="Wadl P.A."/>
            <person name="Mack B.M."/>
            <person name="Moore G."/>
            <person name="Beltz S.B."/>
        </authorList>
    </citation>
    <scope>NUCLEOTIDE SEQUENCE [LARGE SCALE GENOMIC DNA]</scope>
    <source>
        <strain evidence="4">Cflorida</strain>
    </source>
</reference>
<dbReference type="GO" id="GO:0005576">
    <property type="term" value="C:extracellular region"/>
    <property type="evidence" value="ECO:0007669"/>
    <property type="project" value="UniProtKB-ARBA"/>
</dbReference>
<dbReference type="InterPro" id="IPR029052">
    <property type="entry name" value="Metallo-depent_PP-like"/>
</dbReference>
<dbReference type="InterPro" id="IPR053828">
    <property type="entry name" value="Nucleosidase_C"/>
</dbReference>
<gene>
    <name evidence="4" type="ORF">EPUL_004112</name>
</gene>
<dbReference type="GO" id="GO:0016787">
    <property type="term" value="F:hydrolase activity"/>
    <property type="evidence" value="ECO:0007669"/>
    <property type="project" value="InterPro"/>
</dbReference>
<evidence type="ECO:0000256" key="1">
    <source>
        <dbReference type="SAM" id="SignalP"/>
    </source>
</evidence>
<feature type="chain" id="PRO_5015653163" evidence="1">
    <location>
        <begin position="20"/>
        <end position="585"/>
    </location>
</feature>
<dbReference type="InterPro" id="IPR036907">
    <property type="entry name" value="5'-Nucleotdase_C_sf"/>
</dbReference>
<dbReference type="PIRSF" id="PIRSF017316">
    <property type="entry name" value="Pesterase_C1039"/>
    <property type="match status" value="1"/>
</dbReference>
<dbReference type="EMBL" id="PEDP01000862">
    <property type="protein sequence ID" value="POS84784.1"/>
    <property type="molecule type" value="Genomic_DNA"/>
</dbReference>
<dbReference type="PANTHER" id="PTHR11575:SF43">
    <property type="entry name" value="SER_THR PROTEIN PHOSPHATASE FAMILY (AFU_ORTHOLOGUE AFUA_3G04160)"/>
    <property type="match status" value="1"/>
</dbReference>
<evidence type="ECO:0000259" key="2">
    <source>
        <dbReference type="Pfam" id="PF00149"/>
    </source>
</evidence>
<dbReference type="SUPFAM" id="SSF55816">
    <property type="entry name" value="5'-nucleotidase (syn. UDP-sugar hydrolase), C-terminal domain"/>
    <property type="match status" value="1"/>
</dbReference>
<organism evidence="4 5">
    <name type="scientific">Erysiphe pulchra</name>
    <dbReference type="NCBI Taxonomy" id="225359"/>
    <lineage>
        <taxon>Eukaryota</taxon>
        <taxon>Fungi</taxon>
        <taxon>Dikarya</taxon>
        <taxon>Ascomycota</taxon>
        <taxon>Pezizomycotina</taxon>
        <taxon>Leotiomycetes</taxon>
        <taxon>Erysiphales</taxon>
        <taxon>Erysiphaceae</taxon>
        <taxon>Erysiphe</taxon>
    </lineage>
</organism>
<dbReference type="GO" id="GO:0009166">
    <property type="term" value="P:nucleotide catabolic process"/>
    <property type="evidence" value="ECO:0007669"/>
    <property type="project" value="InterPro"/>
</dbReference>
<dbReference type="STRING" id="225359.A0A2S4PRZ1"/>
<dbReference type="InterPro" id="IPR014485">
    <property type="entry name" value="Pesterase_C1039"/>
</dbReference>
<proteinExistence type="predicted"/>
<keyword evidence="1" id="KW-0732">Signal</keyword>
<feature type="signal peptide" evidence="1">
    <location>
        <begin position="1"/>
        <end position="19"/>
    </location>
</feature>
<evidence type="ECO:0000259" key="3">
    <source>
        <dbReference type="Pfam" id="PF21953"/>
    </source>
</evidence>
<dbReference type="Gene3D" id="3.60.21.10">
    <property type="match status" value="1"/>
</dbReference>
<dbReference type="PANTHER" id="PTHR11575">
    <property type="entry name" value="5'-NUCLEOTIDASE-RELATED"/>
    <property type="match status" value="1"/>
</dbReference>
<feature type="domain" description="Calcineurin-like phosphoesterase" evidence="2">
    <location>
        <begin position="41"/>
        <end position="264"/>
    </location>
</feature>
<dbReference type="Pfam" id="PF21953">
    <property type="entry name" value="NadN_nucleosid_C"/>
    <property type="match status" value="1"/>
</dbReference>